<keyword evidence="1" id="KW-0694">RNA-binding</keyword>
<evidence type="ECO:0000313" key="3">
    <source>
        <dbReference type="EMBL" id="EFB76682.1"/>
    </source>
</evidence>
<dbReference type="InterPro" id="IPR040591">
    <property type="entry name" value="RqcP2_RBD"/>
</dbReference>
<dbReference type="GO" id="GO:0003723">
    <property type="term" value="F:RNA binding"/>
    <property type="evidence" value="ECO:0007669"/>
    <property type="project" value="UniProtKB-KW"/>
</dbReference>
<accession>D1PL24</accession>
<dbReference type="InterPro" id="IPR012677">
    <property type="entry name" value="Nucleotide-bd_a/b_plait_sf"/>
</dbReference>
<dbReference type="STRING" id="411471.SUBVAR_05059"/>
<dbReference type="Proteomes" id="UP000003438">
    <property type="component" value="Unassembled WGS sequence"/>
</dbReference>
<dbReference type="CDD" id="cd00165">
    <property type="entry name" value="S4"/>
    <property type="match status" value="1"/>
</dbReference>
<dbReference type="eggNOG" id="COG2302">
    <property type="taxonomic scope" value="Bacteria"/>
</dbReference>
<protein>
    <submittedName>
        <fullName evidence="3">S4 domain protein</fullName>
    </submittedName>
</protein>
<evidence type="ECO:0000256" key="1">
    <source>
        <dbReference type="PROSITE-ProRule" id="PRU00182"/>
    </source>
</evidence>
<gene>
    <name evidence="3" type="ORF">SUBVAR_05059</name>
</gene>
<evidence type="ECO:0000259" key="2">
    <source>
        <dbReference type="SMART" id="SM00363"/>
    </source>
</evidence>
<dbReference type="SMART" id="SM00363">
    <property type="entry name" value="S4"/>
    <property type="match status" value="1"/>
</dbReference>
<dbReference type="SUPFAM" id="SSF55174">
    <property type="entry name" value="Alpha-L RNA-binding motif"/>
    <property type="match status" value="1"/>
</dbReference>
<dbReference type="AlphaFoldDB" id="D1PL24"/>
<dbReference type="Pfam" id="PF17774">
    <property type="entry name" value="YlmH_RBD"/>
    <property type="match status" value="1"/>
</dbReference>
<dbReference type="EMBL" id="ACBY02000020">
    <property type="protein sequence ID" value="EFB76682.1"/>
    <property type="molecule type" value="Genomic_DNA"/>
</dbReference>
<dbReference type="Gene3D" id="3.30.70.330">
    <property type="match status" value="1"/>
</dbReference>
<organism evidence="3 4">
    <name type="scientific">Subdoligranulum variabile DSM 15176</name>
    <dbReference type="NCBI Taxonomy" id="411471"/>
    <lineage>
        <taxon>Bacteria</taxon>
        <taxon>Bacillati</taxon>
        <taxon>Bacillota</taxon>
        <taxon>Clostridia</taxon>
        <taxon>Eubacteriales</taxon>
        <taxon>Oscillospiraceae</taxon>
        <taxon>Subdoligranulum</taxon>
    </lineage>
</organism>
<dbReference type="Gene3D" id="3.30.1370.160">
    <property type="match status" value="1"/>
</dbReference>
<comment type="caution">
    <text evidence="3">The sequence shown here is derived from an EMBL/GenBank/DDBJ whole genome shotgun (WGS) entry which is preliminary data.</text>
</comment>
<proteinExistence type="predicted"/>
<sequence>MRRVEELCRVAQNRGIPRYTGFLSDREQVLAQAACHKALFSAARFWGGYDEAERKVLCLEPPEAWQEEPLAYLRLAALNAGEDKMPGHRDYLGSILALGLDRACLGDLIADPQDSAVFYAIVLADKQEFIASELTSAGHCPVRAECCEQLPVHVGQATERALREATVSSLRADAVLAAMMHTSRTKAADYIAAGRVEINHLPLRAAHEPVYARDIFTVRGVGRYQLADIGGKSRKDRIFISFFQY</sequence>
<evidence type="ECO:0000313" key="4">
    <source>
        <dbReference type="Proteomes" id="UP000003438"/>
    </source>
</evidence>
<dbReference type="PROSITE" id="PS50889">
    <property type="entry name" value="S4"/>
    <property type="match status" value="1"/>
</dbReference>
<reference evidence="3" key="1">
    <citation type="submission" date="2009-12" db="EMBL/GenBank/DDBJ databases">
        <authorList>
            <person name="Weinstock G."/>
            <person name="Sodergren E."/>
            <person name="Clifton S."/>
            <person name="Fulton L."/>
            <person name="Fulton B."/>
            <person name="Courtney L."/>
            <person name="Fronick C."/>
            <person name="Harrison M."/>
            <person name="Strong C."/>
            <person name="Farmer C."/>
            <person name="Delahaunty K."/>
            <person name="Markovic C."/>
            <person name="Hall O."/>
            <person name="Minx P."/>
            <person name="Tomlinson C."/>
            <person name="Mitreva M."/>
            <person name="Nelson J."/>
            <person name="Hou S."/>
            <person name="Wollam A."/>
            <person name="Pepin K.H."/>
            <person name="Johnson M."/>
            <person name="Bhonagiri V."/>
            <person name="Nash W.E."/>
            <person name="Warren W."/>
            <person name="Chinwalla A."/>
            <person name="Mardis E.R."/>
            <person name="Wilson R.K."/>
        </authorList>
    </citation>
    <scope>NUCLEOTIDE SEQUENCE [LARGE SCALE GENOMIC DNA]</scope>
    <source>
        <strain evidence="3">DSM 15176</strain>
    </source>
</reference>
<keyword evidence="4" id="KW-1185">Reference proteome</keyword>
<dbReference type="InterPro" id="IPR002942">
    <property type="entry name" value="S4_RNA-bd"/>
</dbReference>
<name>D1PL24_9FIRM</name>
<dbReference type="HOGENOM" id="CLU_075687_1_0_9"/>
<feature type="domain" description="RNA-binding S4" evidence="2">
    <location>
        <begin position="170"/>
        <end position="227"/>
    </location>
</feature>